<evidence type="ECO:0000256" key="3">
    <source>
        <dbReference type="ARBA" id="ARBA00009948"/>
    </source>
</evidence>
<dbReference type="GO" id="GO:0008652">
    <property type="term" value="P:amino acid biosynthetic process"/>
    <property type="evidence" value="ECO:0007669"/>
    <property type="project" value="UniProtKB-KW"/>
</dbReference>
<keyword evidence="7 9" id="KW-0057">Aromatic amino acid biosynthesis</keyword>
<dbReference type="SUPFAM" id="SSF55205">
    <property type="entry name" value="EPT/RTPC-like"/>
    <property type="match status" value="1"/>
</dbReference>
<feature type="domain" description="Enolpyruvate transferase" evidence="10">
    <location>
        <begin position="7"/>
        <end position="424"/>
    </location>
</feature>
<dbReference type="EMBL" id="AZFN01000014">
    <property type="protein sequence ID" value="KRM01964.1"/>
    <property type="molecule type" value="Genomic_DNA"/>
</dbReference>
<comment type="similarity">
    <text evidence="3 9">Belongs to the EPSP synthase family.</text>
</comment>
<keyword evidence="5 9" id="KW-0028">Amino-acid biosynthesis</keyword>
<dbReference type="CDD" id="cd01556">
    <property type="entry name" value="EPSP_synthase"/>
    <property type="match status" value="1"/>
</dbReference>
<feature type="binding site" evidence="9">
    <location>
        <position position="167"/>
    </location>
    <ligand>
        <name>phosphoenolpyruvate</name>
        <dbReference type="ChEBI" id="CHEBI:58702"/>
    </ligand>
</feature>
<feature type="binding site" evidence="9">
    <location>
        <position position="26"/>
    </location>
    <ligand>
        <name>3-phosphoshikimate</name>
        <dbReference type="ChEBI" id="CHEBI:145989"/>
    </ligand>
</feature>
<evidence type="ECO:0000313" key="11">
    <source>
        <dbReference type="EMBL" id="KRM01964.1"/>
    </source>
</evidence>
<feature type="binding site" evidence="9">
    <location>
        <position position="167"/>
    </location>
    <ligand>
        <name>3-phosphoshikimate</name>
        <dbReference type="ChEBI" id="CHEBI:145989"/>
    </ligand>
</feature>
<comment type="catalytic activity">
    <reaction evidence="8">
        <text>3-phosphoshikimate + phosphoenolpyruvate = 5-O-(1-carboxyvinyl)-3-phosphoshikimate + phosphate</text>
        <dbReference type="Rhea" id="RHEA:21256"/>
        <dbReference type="ChEBI" id="CHEBI:43474"/>
        <dbReference type="ChEBI" id="CHEBI:57701"/>
        <dbReference type="ChEBI" id="CHEBI:58702"/>
        <dbReference type="ChEBI" id="CHEBI:145989"/>
        <dbReference type="EC" id="2.5.1.19"/>
    </reaction>
    <physiologicalReaction direction="left-to-right" evidence="8">
        <dbReference type="Rhea" id="RHEA:21257"/>
    </physiologicalReaction>
</comment>
<feature type="binding site" evidence="9">
    <location>
        <position position="21"/>
    </location>
    <ligand>
        <name>phosphoenolpyruvate</name>
        <dbReference type="ChEBI" id="CHEBI:58702"/>
    </ligand>
</feature>
<reference evidence="11 12" key="1">
    <citation type="journal article" date="2015" name="Genome Announc.">
        <title>Expanding the biotechnology potential of lactobacilli through comparative genomics of 213 strains and associated genera.</title>
        <authorList>
            <person name="Sun Z."/>
            <person name="Harris H.M."/>
            <person name="McCann A."/>
            <person name="Guo C."/>
            <person name="Argimon S."/>
            <person name="Zhang W."/>
            <person name="Yang X."/>
            <person name="Jeffery I.B."/>
            <person name="Cooney J.C."/>
            <person name="Kagawa T.F."/>
            <person name="Liu W."/>
            <person name="Song Y."/>
            <person name="Salvetti E."/>
            <person name="Wrobel A."/>
            <person name="Rasinkangas P."/>
            <person name="Parkhill J."/>
            <person name="Rea M.C."/>
            <person name="O'Sullivan O."/>
            <person name="Ritari J."/>
            <person name="Douillard F.P."/>
            <person name="Paul Ross R."/>
            <person name="Yang R."/>
            <person name="Briner A.E."/>
            <person name="Felis G.E."/>
            <person name="de Vos W.M."/>
            <person name="Barrangou R."/>
            <person name="Klaenhammer T.R."/>
            <person name="Caufield P.W."/>
            <person name="Cui Y."/>
            <person name="Zhang H."/>
            <person name="O'Toole P.W."/>
        </authorList>
    </citation>
    <scope>NUCLEOTIDE SEQUENCE [LARGE SCALE GENOMIC DNA]</scope>
    <source>
        <strain evidence="11 12">DSM 16045</strain>
    </source>
</reference>
<evidence type="ECO:0000259" key="10">
    <source>
        <dbReference type="Pfam" id="PF00275"/>
    </source>
</evidence>
<dbReference type="InterPro" id="IPR006264">
    <property type="entry name" value="EPSP_synthase"/>
</dbReference>
<dbReference type="EC" id="2.5.1.19" evidence="9"/>
<dbReference type="UniPathway" id="UPA00053">
    <property type="reaction ID" value="UER00089"/>
</dbReference>
<keyword evidence="4 9" id="KW-0963">Cytoplasm</keyword>
<comment type="subcellular location">
    <subcellularLocation>
        <location evidence="9">Cytoplasm</location>
    </subcellularLocation>
</comment>
<dbReference type="PANTHER" id="PTHR21090:SF5">
    <property type="entry name" value="PENTAFUNCTIONAL AROM POLYPEPTIDE"/>
    <property type="match status" value="1"/>
</dbReference>
<feature type="binding site" evidence="9">
    <location>
        <position position="165"/>
    </location>
    <ligand>
        <name>3-phosphoshikimate</name>
        <dbReference type="ChEBI" id="CHEBI:145989"/>
    </ligand>
</feature>
<feature type="binding site" evidence="9">
    <location>
        <position position="121"/>
    </location>
    <ligand>
        <name>phosphoenolpyruvate</name>
        <dbReference type="ChEBI" id="CHEBI:58702"/>
    </ligand>
</feature>
<dbReference type="InterPro" id="IPR023193">
    <property type="entry name" value="EPSP_synthase_CS"/>
</dbReference>
<feature type="binding site" evidence="9">
    <location>
        <position position="93"/>
    </location>
    <ligand>
        <name>phosphoenolpyruvate</name>
        <dbReference type="ChEBI" id="CHEBI:58702"/>
    </ligand>
</feature>
<keyword evidence="12" id="KW-1185">Reference proteome</keyword>
<accession>A0A0R1VJ96</accession>
<dbReference type="PROSITE" id="PS00885">
    <property type="entry name" value="EPSP_SYNTHASE_2"/>
    <property type="match status" value="1"/>
</dbReference>
<feature type="binding site" evidence="9">
    <location>
        <position position="341"/>
    </location>
    <ligand>
        <name>3-phosphoshikimate</name>
        <dbReference type="ChEBI" id="CHEBI:145989"/>
    </ligand>
</feature>
<dbReference type="HAMAP" id="MF_00210">
    <property type="entry name" value="EPSP_synth"/>
    <property type="match status" value="1"/>
</dbReference>
<evidence type="ECO:0000256" key="7">
    <source>
        <dbReference type="ARBA" id="ARBA00023141"/>
    </source>
</evidence>
<evidence type="ECO:0000256" key="4">
    <source>
        <dbReference type="ARBA" id="ARBA00022490"/>
    </source>
</evidence>
<sequence>MKILPTAPQGLQGTLQVPGDKSISHRALMIGSISEGETQIENFLTGEDCLSTLQAFRDLGVQIELTGTQVTIHGVGLTGLKAANHPLDMGNSGTTTRLMMGLLAGQPFESHLTGDDSLQKRPMKRVAEPLSQFGGRIDLSRAGTLPATVIGQPLHATNYQLKVASAQVKSALILAALQADGPSTIKELLPTRDHTEIMLRQFGAEVETAADGLTITVQPQPKLRGQSVVVPSDISSAAFFLVAGAITPHSAIILTNVNLNPTRTGILQVLQKMQADLTITPKPSDGEPLGDLTIKTSDLAPIEIGAADIPAVIDELPLVALLAARAQGQSVIRGAEELRVKETDRIATVVSELRKLGVTVEELPDGMIIQGRPAWDIQDHQLDSYGDHRLGMMNAIAALTADEQLTLANEAAIRVSYPTFFADLDHLLGGQA</sequence>
<dbReference type="InterPro" id="IPR036968">
    <property type="entry name" value="Enolpyruvate_Tfrase_sf"/>
</dbReference>
<dbReference type="GO" id="GO:0009073">
    <property type="term" value="P:aromatic amino acid family biosynthetic process"/>
    <property type="evidence" value="ECO:0007669"/>
    <property type="project" value="UniProtKB-KW"/>
</dbReference>
<dbReference type="AlphaFoldDB" id="A0A0R1VJ96"/>
<feature type="binding site" evidence="9">
    <location>
        <position position="389"/>
    </location>
    <ligand>
        <name>phosphoenolpyruvate</name>
        <dbReference type="ChEBI" id="CHEBI:58702"/>
    </ligand>
</feature>
<dbReference type="NCBIfam" id="TIGR01356">
    <property type="entry name" value="aroA"/>
    <property type="match status" value="1"/>
</dbReference>
<evidence type="ECO:0000313" key="12">
    <source>
        <dbReference type="Proteomes" id="UP000051739"/>
    </source>
</evidence>
<dbReference type="InterPro" id="IPR013792">
    <property type="entry name" value="RNA3'P_cycl/enolpyr_Trfase_a/b"/>
</dbReference>
<comment type="function">
    <text evidence="1 9">Catalyzes the transfer of the enolpyruvyl moiety of phosphoenolpyruvate (PEP) to the 5-hydroxyl of shikimate-3-phosphate (S3P) to produce enolpyruvyl shikimate-3-phosphate and inorganic phosphate.</text>
</comment>
<evidence type="ECO:0000256" key="8">
    <source>
        <dbReference type="ARBA" id="ARBA00044633"/>
    </source>
</evidence>
<evidence type="ECO:0000256" key="6">
    <source>
        <dbReference type="ARBA" id="ARBA00022679"/>
    </source>
</evidence>
<dbReference type="PROSITE" id="PS00104">
    <property type="entry name" value="EPSP_SYNTHASE_1"/>
    <property type="match status" value="1"/>
</dbReference>
<evidence type="ECO:0000256" key="5">
    <source>
        <dbReference type="ARBA" id="ARBA00022605"/>
    </source>
</evidence>
<comment type="caution">
    <text evidence="11">The sequence shown here is derived from an EMBL/GenBank/DDBJ whole genome shotgun (WGS) entry which is preliminary data.</text>
</comment>
<dbReference type="FunFam" id="3.65.10.10:FF:000005">
    <property type="entry name" value="3-phosphoshikimate 1-carboxyvinyltransferase"/>
    <property type="match status" value="1"/>
</dbReference>
<comment type="subunit">
    <text evidence="9">Monomer.</text>
</comment>
<gene>
    <name evidence="9" type="primary">aroA</name>
    <name evidence="11" type="ORF">FC60_GL000448</name>
</gene>
<name>A0A0R1VJ96_9LACO</name>
<dbReference type="FunFam" id="3.65.10.10:FF:000006">
    <property type="entry name" value="3-phosphoshikimate 1-carboxyvinyltransferase"/>
    <property type="match status" value="1"/>
</dbReference>
<evidence type="ECO:0000256" key="9">
    <source>
        <dbReference type="HAMAP-Rule" id="MF_00210"/>
    </source>
</evidence>
<dbReference type="Proteomes" id="UP000051739">
    <property type="component" value="Unassembled WGS sequence"/>
</dbReference>
<dbReference type="PIRSF" id="PIRSF000505">
    <property type="entry name" value="EPSPS"/>
    <property type="match status" value="1"/>
</dbReference>
<comment type="pathway">
    <text evidence="2 9">Metabolic intermediate biosynthesis; chorismate biosynthesis; chorismate from D-erythrose 4-phosphate and phosphoenolpyruvate: step 6/7.</text>
</comment>
<dbReference type="RefSeq" id="WP_056937498.1">
    <property type="nucleotide sequence ID" value="NZ_AZFN01000014.1"/>
</dbReference>
<dbReference type="Gene3D" id="3.65.10.10">
    <property type="entry name" value="Enolpyruvate transferase domain"/>
    <property type="match status" value="2"/>
</dbReference>
<dbReference type="GO" id="GO:0003866">
    <property type="term" value="F:3-phosphoshikimate 1-carboxyvinyltransferase activity"/>
    <property type="evidence" value="ECO:0007669"/>
    <property type="project" value="UniProtKB-UniRule"/>
</dbReference>
<feature type="binding site" evidence="9">
    <location>
        <position position="345"/>
    </location>
    <ligand>
        <name>phosphoenolpyruvate</name>
        <dbReference type="ChEBI" id="CHEBI:58702"/>
    </ligand>
</feature>
<feature type="binding site" evidence="9">
    <location>
        <position position="22"/>
    </location>
    <ligand>
        <name>3-phosphoshikimate</name>
        <dbReference type="ChEBI" id="CHEBI:145989"/>
    </ligand>
</feature>
<protein>
    <recommendedName>
        <fullName evidence="9">3-phosphoshikimate 1-carboxyvinyltransferase</fullName>
        <ecNumber evidence="9">2.5.1.19</ecNumber>
    </recommendedName>
    <alternativeName>
        <fullName evidence="9">5-enolpyruvylshikimate-3-phosphate synthase</fullName>
        <shortName evidence="9">EPSP synthase</shortName>
        <shortName evidence="9">EPSPS</shortName>
    </alternativeName>
</protein>
<dbReference type="InterPro" id="IPR001986">
    <property type="entry name" value="Enolpyruvate_Tfrase_dom"/>
</dbReference>
<feature type="active site" description="Proton acceptor" evidence="9">
    <location>
        <position position="314"/>
    </location>
</feature>
<organism evidence="11 12">
    <name type="scientific">Limosilactobacillus gastricus DSM 16045</name>
    <dbReference type="NCBI Taxonomy" id="1423749"/>
    <lineage>
        <taxon>Bacteria</taxon>
        <taxon>Bacillati</taxon>
        <taxon>Bacillota</taxon>
        <taxon>Bacilli</taxon>
        <taxon>Lactobacillales</taxon>
        <taxon>Lactobacillaceae</taxon>
        <taxon>Limosilactobacillus</taxon>
    </lineage>
</organism>
<evidence type="ECO:0000256" key="1">
    <source>
        <dbReference type="ARBA" id="ARBA00002174"/>
    </source>
</evidence>
<feature type="binding site" evidence="9">
    <location>
        <position position="21"/>
    </location>
    <ligand>
        <name>3-phosphoshikimate</name>
        <dbReference type="ChEBI" id="CHEBI:145989"/>
    </ligand>
</feature>
<evidence type="ECO:0000256" key="2">
    <source>
        <dbReference type="ARBA" id="ARBA00004811"/>
    </source>
</evidence>
<dbReference type="PANTHER" id="PTHR21090">
    <property type="entry name" value="AROM/DEHYDROQUINATE SYNTHASE"/>
    <property type="match status" value="1"/>
</dbReference>
<keyword evidence="6 9" id="KW-0808">Transferase</keyword>
<dbReference type="PATRIC" id="fig|1423749.3.peg.451"/>
<dbReference type="Pfam" id="PF00275">
    <property type="entry name" value="EPSP_synthase"/>
    <property type="match status" value="1"/>
</dbReference>
<comment type="caution">
    <text evidence="9">Lacks conserved residue(s) required for the propagation of feature annotation.</text>
</comment>
<proteinExistence type="inferred from homology"/>
<dbReference type="GO" id="GO:0005737">
    <property type="term" value="C:cytoplasm"/>
    <property type="evidence" value="ECO:0007669"/>
    <property type="project" value="UniProtKB-SubCell"/>
</dbReference>
<dbReference type="GO" id="GO:0009423">
    <property type="term" value="P:chorismate biosynthetic process"/>
    <property type="evidence" value="ECO:0007669"/>
    <property type="project" value="UniProtKB-UniRule"/>
</dbReference>
<feature type="binding site" evidence="9">
    <location>
        <position position="314"/>
    </location>
    <ligand>
        <name>3-phosphoshikimate</name>
        <dbReference type="ChEBI" id="CHEBI:145989"/>
    </ligand>
</feature>